<name>A0A6J4THN9_9ACTN</name>
<dbReference type="InterPro" id="IPR002347">
    <property type="entry name" value="SDR_fam"/>
</dbReference>
<evidence type="ECO:0000313" key="3">
    <source>
        <dbReference type="EMBL" id="CAA9523676.1"/>
    </source>
</evidence>
<dbReference type="InterPro" id="IPR036291">
    <property type="entry name" value="NAD(P)-bd_dom_sf"/>
</dbReference>
<evidence type="ECO:0000256" key="2">
    <source>
        <dbReference type="ARBA" id="ARBA00023002"/>
    </source>
</evidence>
<evidence type="ECO:0000256" key="1">
    <source>
        <dbReference type="ARBA" id="ARBA00006484"/>
    </source>
</evidence>
<organism evidence="3">
    <name type="scientific">uncultured Solirubrobacteraceae bacterium</name>
    <dbReference type="NCBI Taxonomy" id="1162706"/>
    <lineage>
        <taxon>Bacteria</taxon>
        <taxon>Bacillati</taxon>
        <taxon>Actinomycetota</taxon>
        <taxon>Thermoleophilia</taxon>
        <taxon>Solirubrobacterales</taxon>
        <taxon>Solirubrobacteraceae</taxon>
        <taxon>environmental samples</taxon>
    </lineage>
</organism>
<comment type="similarity">
    <text evidence="1">Belongs to the short-chain dehydrogenases/reductases (SDR) family.</text>
</comment>
<protein>
    <recommendedName>
        <fullName evidence="4">3-oxoacyl-[acyl-carrier-protein] reductase</fullName>
    </recommendedName>
</protein>
<dbReference type="PANTHER" id="PTHR42760:SF133">
    <property type="entry name" value="3-OXOACYL-[ACYL-CARRIER-PROTEIN] REDUCTASE"/>
    <property type="match status" value="1"/>
</dbReference>
<gene>
    <name evidence="3" type="ORF">AVDCRST_MAG13-3504</name>
</gene>
<dbReference type="AlphaFoldDB" id="A0A6J4THN9"/>
<dbReference type="EMBL" id="CADCVO010000554">
    <property type="protein sequence ID" value="CAA9523676.1"/>
    <property type="molecule type" value="Genomic_DNA"/>
</dbReference>
<dbReference type="Pfam" id="PF00106">
    <property type="entry name" value="adh_short"/>
    <property type="match status" value="1"/>
</dbReference>
<evidence type="ECO:0008006" key="4">
    <source>
        <dbReference type="Google" id="ProtNLM"/>
    </source>
</evidence>
<accession>A0A6J4THN9</accession>
<dbReference type="PANTHER" id="PTHR42760">
    <property type="entry name" value="SHORT-CHAIN DEHYDROGENASES/REDUCTASES FAMILY MEMBER"/>
    <property type="match status" value="1"/>
</dbReference>
<proteinExistence type="inferred from homology"/>
<reference evidence="3" key="1">
    <citation type="submission" date="2020-02" db="EMBL/GenBank/DDBJ databases">
        <authorList>
            <person name="Meier V. D."/>
        </authorList>
    </citation>
    <scope>NUCLEOTIDE SEQUENCE</scope>
    <source>
        <strain evidence="3">AVDCRST_MAG13</strain>
    </source>
</reference>
<dbReference type="PRINTS" id="PR00081">
    <property type="entry name" value="GDHRDH"/>
</dbReference>
<dbReference type="SUPFAM" id="SSF51735">
    <property type="entry name" value="NAD(P)-binding Rossmann-fold domains"/>
    <property type="match status" value="1"/>
</dbReference>
<sequence>MTASGRPLDGRTAVVTGASSGIGLATAERLAALGARTIALARRAAPASAGEARPADVTDPVAVRAALDGLDAIDVLVLAAGTNVTRRRLDELTPEATGELLDVNLAGVVHVVTAALGALRRARGLVIVVGSVSGAWPDRSGPAYQAAKAGVRAFARGAGLEEHERGTGVRFSVVEPGMVDTPLIDRRPEPPPPEQRAQMLRPEDVAETCAFLACLPARAHVPELTLLPAALQAVGRTS</sequence>
<dbReference type="GO" id="GO:0016616">
    <property type="term" value="F:oxidoreductase activity, acting on the CH-OH group of donors, NAD or NADP as acceptor"/>
    <property type="evidence" value="ECO:0007669"/>
    <property type="project" value="TreeGrafter"/>
</dbReference>
<dbReference type="Gene3D" id="3.40.50.720">
    <property type="entry name" value="NAD(P)-binding Rossmann-like Domain"/>
    <property type="match status" value="1"/>
</dbReference>
<dbReference type="CDD" id="cd05233">
    <property type="entry name" value="SDR_c"/>
    <property type="match status" value="1"/>
</dbReference>
<keyword evidence="2" id="KW-0560">Oxidoreductase</keyword>